<dbReference type="Proteomes" id="UP001596443">
    <property type="component" value="Unassembled WGS sequence"/>
</dbReference>
<keyword evidence="1 2" id="KW-0597">Phosphoprotein</keyword>
<dbReference type="Pfam" id="PF00072">
    <property type="entry name" value="Response_reg"/>
    <property type="match status" value="1"/>
</dbReference>
<dbReference type="EMBL" id="JBHSWX010000014">
    <property type="protein sequence ID" value="MFC6788089.1"/>
    <property type="molecule type" value="Genomic_DNA"/>
</dbReference>
<evidence type="ECO:0000313" key="6">
    <source>
        <dbReference type="Proteomes" id="UP001596443"/>
    </source>
</evidence>
<evidence type="ECO:0000256" key="1">
    <source>
        <dbReference type="ARBA" id="ARBA00022553"/>
    </source>
</evidence>
<dbReference type="PANTHER" id="PTHR44591:SF3">
    <property type="entry name" value="RESPONSE REGULATORY DOMAIN-CONTAINING PROTEIN"/>
    <property type="match status" value="1"/>
</dbReference>
<protein>
    <submittedName>
        <fullName evidence="5">Response regulator</fullName>
    </submittedName>
</protein>
<feature type="modified residue" description="4-aspartylphosphate" evidence="2">
    <location>
        <position position="65"/>
    </location>
</feature>
<dbReference type="SUPFAM" id="SSF52172">
    <property type="entry name" value="CheY-like"/>
    <property type="match status" value="1"/>
</dbReference>
<dbReference type="InterPro" id="IPR050595">
    <property type="entry name" value="Bact_response_regulator"/>
</dbReference>
<dbReference type="Gene3D" id="3.40.50.2300">
    <property type="match status" value="1"/>
</dbReference>
<dbReference type="InterPro" id="IPR011006">
    <property type="entry name" value="CheY-like_superfamily"/>
</dbReference>
<dbReference type="RefSeq" id="WP_390215504.1">
    <property type="nucleotide sequence ID" value="NZ_JBHSWX010000014.1"/>
</dbReference>
<evidence type="ECO:0000256" key="2">
    <source>
        <dbReference type="PROSITE-ProRule" id="PRU00169"/>
    </source>
</evidence>
<evidence type="ECO:0000256" key="3">
    <source>
        <dbReference type="SAM" id="MobiDB-lite"/>
    </source>
</evidence>
<sequence>MFPPIDGAVASVQSVLVVDDDRPMTELLTDRLDRDLDGAEVSGTTEPADVLDAVERGSANCIVSDYDMPSIDGLSLLRRIRGDRPARSVRPVHRTRQRRDRERSRLRRRH</sequence>
<organism evidence="5 6">
    <name type="scientific">Halobaculum halobium</name>
    <dbReference type="NCBI Taxonomy" id="3032281"/>
    <lineage>
        <taxon>Archaea</taxon>
        <taxon>Methanobacteriati</taxon>
        <taxon>Methanobacteriota</taxon>
        <taxon>Stenosarchaea group</taxon>
        <taxon>Halobacteria</taxon>
        <taxon>Halobacteriales</taxon>
        <taxon>Haloferacaceae</taxon>
        <taxon>Halobaculum</taxon>
    </lineage>
</organism>
<feature type="region of interest" description="Disordered" evidence="3">
    <location>
        <begin position="85"/>
        <end position="110"/>
    </location>
</feature>
<feature type="domain" description="Response regulatory" evidence="4">
    <location>
        <begin position="14"/>
        <end position="110"/>
    </location>
</feature>
<dbReference type="PANTHER" id="PTHR44591">
    <property type="entry name" value="STRESS RESPONSE REGULATOR PROTEIN 1"/>
    <property type="match status" value="1"/>
</dbReference>
<proteinExistence type="predicted"/>
<feature type="compositionally biased region" description="Basic residues" evidence="3">
    <location>
        <begin position="90"/>
        <end position="110"/>
    </location>
</feature>
<reference evidence="5 6" key="1">
    <citation type="journal article" date="2019" name="Int. J. Syst. Evol. Microbiol.">
        <title>The Global Catalogue of Microorganisms (GCM) 10K type strain sequencing project: providing services to taxonomists for standard genome sequencing and annotation.</title>
        <authorList>
            <consortium name="The Broad Institute Genomics Platform"/>
            <consortium name="The Broad Institute Genome Sequencing Center for Infectious Disease"/>
            <person name="Wu L."/>
            <person name="Ma J."/>
        </authorList>
    </citation>
    <scope>NUCLEOTIDE SEQUENCE [LARGE SCALE GENOMIC DNA]</scope>
    <source>
        <strain evidence="5 6">SYNS20</strain>
    </source>
</reference>
<evidence type="ECO:0000313" key="5">
    <source>
        <dbReference type="EMBL" id="MFC6788089.1"/>
    </source>
</evidence>
<dbReference type="InterPro" id="IPR001789">
    <property type="entry name" value="Sig_transdc_resp-reg_receiver"/>
</dbReference>
<dbReference type="AlphaFoldDB" id="A0ABD5TFJ1"/>
<evidence type="ECO:0000259" key="4">
    <source>
        <dbReference type="PROSITE" id="PS50110"/>
    </source>
</evidence>
<keyword evidence="6" id="KW-1185">Reference proteome</keyword>
<name>A0ABD5TFJ1_9EURY</name>
<gene>
    <name evidence="5" type="ORF">ACFQFD_19530</name>
</gene>
<accession>A0ABD5TFJ1</accession>
<dbReference type="PROSITE" id="PS50110">
    <property type="entry name" value="RESPONSE_REGULATORY"/>
    <property type="match status" value="1"/>
</dbReference>
<comment type="caution">
    <text evidence="5">The sequence shown here is derived from an EMBL/GenBank/DDBJ whole genome shotgun (WGS) entry which is preliminary data.</text>
</comment>